<organism evidence="1 2">
    <name type="scientific">Leptospira weilii serovar Topaz str. LT2116</name>
    <dbReference type="NCBI Taxonomy" id="1088540"/>
    <lineage>
        <taxon>Bacteria</taxon>
        <taxon>Pseudomonadati</taxon>
        <taxon>Spirochaetota</taxon>
        <taxon>Spirochaetia</taxon>
        <taxon>Leptospirales</taxon>
        <taxon>Leptospiraceae</taxon>
        <taxon>Leptospira</taxon>
    </lineage>
</organism>
<proteinExistence type="predicted"/>
<protein>
    <submittedName>
        <fullName evidence="1">Uncharacterized protein</fullName>
    </submittedName>
</protein>
<dbReference type="EMBL" id="AHOR02000019">
    <property type="protein sequence ID" value="EMF82621.1"/>
    <property type="molecule type" value="Genomic_DNA"/>
</dbReference>
<gene>
    <name evidence="1" type="ORF">LEP1GSC188_0122</name>
</gene>
<sequence>MLKKRELLWAINFETDSPNRARKWARKKFRSFFTCMNCETRYCIEEIIYSYYLS</sequence>
<dbReference type="Proteomes" id="UP000011770">
    <property type="component" value="Unassembled WGS sequence"/>
</dbReference>
<evidence type="ECO:0000313" key="2">
    <source>
        <dbReference type="Proteomes" id="UP000011770"/>
    </source>
</evidence>
<accession>M3H0G6</accession>
<dbReference type="AlphaFoldDB" id="M3H0G6"/>
<evidence type="ECO:0000313" key="1">
    <source>
        <dbReference type="EMBL" id="EMF82621.1"/>
    </source>
</evidence>
<name>M3H0G6_9LEPT</name>
<comment type="caution">
    <text evidence="1">The sequence shown here is derived from an EMBL/GenBank/DDBJ whole genome shotgun (WGS) entry which is preliminary data.</text>
</comment>
<reference evidence="1 2" key="1">
    <citation type="submission" date="2013-01" db="EMBL/GenBank/DDBJ databases">
        <authorList>
            <person name="Harkins D.M."/>
            <person name="Durkin A.S."/>
            <person name="Brinkac L.M."/>
            <person name="Haft D.H."/>
            <person name="Selengut J.D."/>
            <person name="Sanka R."/>
            <person name="DePew J."/>
            <person name="Purushe J."/>
            <person name="Tulsiani S.M."/>
            <person name="Graham G.C."/>
            <person name="Burns M.-A."/>
            <person name="Dohnt M.F."/>
            <person name="Smythe L.D."/>
            <person name="McKay D.B."/>
            <person name="Craig S.B."/>
            <person name="Vinetz J.M."/>
            <person name="Sutton G.G."/>
            <person name="Nierman W.C."/>
            <person name="Fouts D.E."/>
        </authorList>
    </citation>
    <scope>NUCLEOTIDE SEQUENCE [LARGE SCALE GENOMIC DNA]</scope>
    <source>
        <strain evidence="1 2">LT2116</strain>
    </source>
</reference>